<dbReference type="EMBL" id="CAQQ02394807">
    <property type="status" value="NOT_ANNOTATED_CDS"/>
    <property type="molecule type" value="Genomic_DNA"/>
</dbReference>
<evidence type="ECO:0000313" key="2">
    <source>
        <dbReference type="Proteomes" id="UP000015102"/>
    </source>
</evidence>
<protein>
    <submittedName>
        <fullName evidence="1">Uncharacterized protein</fullName>
    </submittedName>
</protein>
<dbReference type="AlphaFoldDB" id="T1GRF7"/>
<dbReference type="EMBL" id="CAQQ02394808">
    <property type="status" value="NOT_ANNOTATED_CDS"/>
    <property type="molecule type" value="Genomic_DNA"/>
</dbReference>
<evidence type="ECO:0000313" key="1">
    <source>
        <dbReference type="EnsemblMetazoa" id="MESCA006240-PA"/>
    </source>
</evidence>
<accession>T1GRF7</accession>
<keyword evidence="2" id="KW-1185">Reference proteome</keyword>
<dbReference type="EnsemblMetazoa" id="MESCA006240-RA">
    <property type="protein sequence ID" value="MESCA006240-PA"/>
    <property type="gene ID" value="MESCA006240"/>
</dbReference>
<sequence>MREKFAPVRNFTLRVPFAHYFFPKKVTPQDEDSLSFDNTEDVPLPSLEKVGTLPTISGKVAHTSSTNVIRSIGSYQCGFMSGRGTSDHFFTLRQILKKPRNPSRHLHLFIYNQAYNTTFTLELFKAMNQFPISSLNSAKWL</sequence>
<organism evidence="1 2">
    <name type="scientific">Megaselia scalaris</name>
    <name type="common">Humpbacked fly</name>
    <name type="synonym">Phora scalaris</name>
    <dbReference type="NCBI Taxonomy" id="36166"/>
    <lineage>
        <taxon>Eukaryota</taxon>
        <taxon>Metazoa</taxon>
        <taxon>Ecdysozoa</taxon>
        <taxon>Arthropoda</taxon>
        <taxon>Hexapoda</taxon>
        <taxon>Insecta</taxon>
        <taxon>Pterygota</taxon>
        <taxon>Neoptera</taxon>
        <taxon>Endopterygota</taxon>
        <taxon>Diptera</taxon>
        <taxon>Brachycera</taxon>
        <taxon>Muscomorpha</taxon>
        <taxon>Platypezoidea</taxon>
        <taxon>Phoridae</taxon>
        <taxon>Megaseliini</taxon>
        <taxon>Megaselia</taxon>
    </lineage>
</organism>
<name>T1GRF7_MEGSC</name>
<proteinExistence type="predicted"/>
<reference evidence="1" key="2">
    <citation type="submission" date="2015-06" db="UniProtKB">
        <authorList>
            <consortium name="EnsemblMetazoa"/>
        </authorList>
    </citation>
    <scope>IDENTIFICATION</scope>
</reference>
<dbReference type="Proteomes" id="UP000015102">
    <property type="component" value="Unassembled WGS sequence"/>
</dbReference>
<reference evidence="2" key="1">
    <citation type="submission" date="2013-02" db="EMBL/GenBank/DDBJ databases">
        <authorList>
            <person name="Hughes D."/>
        </authorList>
    </citation>
    <scope>NUCLEOTIDE SEQUENCE</scope>
    <source>
        <strain>Durham</strain>
        <strain evidence="2">NC isolate 2 -- Noor lab</strain>
    </source>
</reference>
<dbReference type="HOGENOM" id="CLU_1827513_0_0_1"/>